<reference evidence="2 3" key="1">
    <citation type="submission" date="2020-08" db="EMBL/GenBank/DDBJ databases">
        <title>Acidobacteriota in marine sediments use diverse sulfur dissimilation pathways.</title>
        <authorList>
            <person name="Wasmund K."/>
        </authorList>
    </citation>
    <scope>NUCLEOTIDE SEQUENCE [LARGE SCALE GENOMIC DNA]</scope>
    <source>
        <strain evidence="2">MAG AM4</strain>
    </source>
</reference>
<dbReference type="EMBL" id="JACXWD010000078">
    <property type="protein sequence ID" value="MBD3869352.1"/>
    <property type="molecule type" value="Genomic_DNA"/>
</dbReference>
<feature type="chain" id="PRO_5035282118" description="Outer membrane protein beta-barrel domain-containing protein" evidence="1">
    <location>
        <begin position="24"/>
        <end position="326"/>
    </location>
</feature>
<feature type="signal peptide" evidence="1">
    <location>
        <begin position="1"/>
        <end position="23"/>
    </location>
</feature>
<evidence type="ECO:0000313" key="3">
    <source>
        <dbReference type="Proteomes" id="UP000648239"/>
    </source>
</evidence>
<dbReference type="Proteomes" id="UP000648239">
    <property type="component" value="Unassembled WGS sequence"/>
</dbReference>
<name>A0A8J6XVI0_9BACT</name>
<sequence length="326" mass="36032">MKLKHFFICVAIFALILATPVFAADDDDGDDDGDDTSFYIMLEGAATTANGGGGLYTLMGEDIGVPFGMTRSAEMDAAFAPRVSFGWKVGDGWLAVSWSQWDDDVLDSVSAAAPDTLWDTLYHADDAWDDFEGTASAMRNIDATTIDLTYGRKTFGNEKFSGRWMFGLRQASLDQMMNVEYNDLINLHLVDLTSEASGIGFMGGVSGTYNINKKWFATAGFEYSFLTGEVESNTTMIDTDIAGTFLDLDADVTMEEDRMFTMFGASASLVWHPVDAWYVWFGYEFTQWNDVVDTMLFPDDVSEGFIQTDTSDVNFDGFHVGVGFTF</sequence>
<dbReference type="AlphaFoldDB" id="A0A8J6XVI0"/>
<accession>A0A8J6XVI0</accession>
<comment type="caution">
    <text evidence="2">The sequence shown here is derived from an EMBL/GenBank/DDBJ whole genome shotgun (WGS) entry which is preliminary data.</text>
</comment>
<protein>
    <recommendedName>
        <fullName evidence="4">Outer membrane protein beta-barrel domain-containing protein</fullName>
    </recommendedName>
</protein>
<evidence type="ECO:0000313" key="2">
    <source>
        <dbReference type="EMBL" id="MBD3869352.1"/>
    </source>
</evidence>
<dbReference type="InterPro" id="IPR007825">
    <property type="entry name" value="Major_OMP_Legionella"/>
</dbReference>
<dbReference type="Pfam" id="PF05150">
    <property type="entry name" value="Legionella_OMP"/>
    <property type="match status" value="1"/>
</dbReference>
<keyword evidence="1" id="KW-0732">Signal</keyword>
<proteinExistence type="predicted"/>
<evidence type="ECO:0000256" key="1">
    <source>
        <dbReference type="SAM" id="SignalP"/>
    </source>
</evidence>
<evidence type="ECO:0008006" key="4">
    <source>
        <dbReference type="Google" id="ProtNLM"/>
    </source>
</evidence>
<gene>
    <name evidence="2" type="ORF">IFK94_14620</name>
</gene>
<organism evidence="2 3">
    <name type="scientific">Candidatus Polarisedimenticola svalbardensis</name>
    <dbReference type="NCBI Taxonomy" id="2886004"/>
    <lineage>
        <taxon>Bacteria</taxon>
        <taxon>Pseudomonadati</taxon>
        <taxon>Acidobacteriota</taxon>
        <taxon>Candidatus Polarisedimenticolia</taxon>
        <taxon>Candidatus Polarisedimenticolales</taxon>
        <taxon>Candidatus Polarisedimenticolaceae</taxon>
        <taxon>Candidatus Polarisedimenticola</taxon>
    </lineage>
</organism>